<dbReference type="PANTHER" id="PTHR43798">
    <property type="entry name" value="MONOACYLGLYCEROL LIPASE"/>
    <property type="match status" value="1"/>
</dbReference>
<evidence type="ECO:0000259" key="2">
    <source>
        <dbReference type="Pfam" id="PF00561"/>
    </source>
</evidence>
<reference evidence="3" key="1">
    <citation type="submission" date="2022-04" db="EMBL/GenBank/DDBJ databases">
        <title>Paenibacillus mangrovi sp. nov., a novel endophytic bacterium isolated from bark of Kandelia candel.</title>
        <authorList>
            <person name="Tuo L."/>
        </authorList>
    </citation>
    <scope>NUCLEOTIDE SEQUENCE</scope>
    <source>
        <strain evidence="3">KQZ6P-2</strain>
    </source>
</reference>
<dbReference type="GO" id="GO:0016020">
    <property type="term" value="C:membrane"/>
    <property type="evidence" value="ECO:0007669"/>
    <property type="project" value="TreeGrafter"/>
</dbReference>
<dbReference type="Gene3D" id="3.40.50.1820">
    <property type="entry name" value="alpha/beta hydrolase"/>
    <property type="match status" value="1"/>
</dbReference>
<feature type="domain" description="AB hydrolase-1" evidence="2">
    <location>
        <begin position="21"/>
        <end position="135"/>
    </location>
</feature>
<dbReference type="InterPro" id="IPR050266">
    <property type="entry name" value="AB_hydrolase_sf"/>
</dbReference>
<dbReference type="AlphaFoldDB" id="A0A9X2B3X1"/>
<dbReference type="EMBL" id="JALIRP010000002">
    <property type="protein sequence ID" value="MCJ8011012.1"/>
    <property type="molecule type" value="Genomic_DNA"/>
</dbReference>
<evidence type="ECO:0000256" key="1">
    <source>
        <dbReference type="ARBA" id="ARBA00022801"/>
    </source>
</evidence>
<keyword evidence="1 3" id="KW-0378">Hydrolase</keyword>
<proteinExistence type="predicted"/>
<gene>
    <name evidence="3" type="ORF">MUG84_04550</name>
</gene>
<dbReference type="SUPFAM" id="SSF53474">
    <property type="entry name" value="alpha/beta-Hydrolases"/>
    <property type="match status" value="1"/>
</dbReference>
<sequence>MTYIQLQDLEVFYEKMGCGEPVLFLHSGYSRGILAFAGQLLDFQKNYTCYYPDFRGHGRTRCESLEWSTPQLAKDTITLMDALELPKAHLIGYSLGANVGLYCAVSHPKRVATLTTIGTSGFADPTGVEEFEPEWLIEHDKQDTINQMTERHEEAHRGNWQEHMRQSAQDWRLYPKLSEDQLKSISCPALLITGEHDPFAGEEKIRYLSSLIRDSEAMVVWGGSHRPHMVREQPVQVNDRILQFLADHPIEKAKKRYGTQYGHFSGQACVFRTLFLLIYESMNFEDSTPLYRKKDFR</sequence>
<dbReference type="RefSeq" id="WP_244721002.1">
    <property type="nucleotide sequence ID" value="NZ_JALIRP010000002.1"/>
</dbReference>
<evidence type="ECO:0000313" key="3">
    <source>
        <dbReference type="EMBL" id="MCJ8011012.1"/>
    </source>
</evidence>
<evidence type="ECO:0000313" key="4">
    <source>
        <dbReference type="Proteomes" id="UP001139347"/>
    </source>
</evidence>
<dbReference type="PANTHER" id="PTHR43798:SF31">
    <property type="entry name" value="AB HYDROLASE SUPERFAMILY PROTEIN YCLE"/>
    <property type="match status" value="1"/>
</dbReference>
<dbReference type="Pfam" id="PF00561">
    <property type="entry name" value="Abhydrolase_1"/>
    <property type="match status" value="1"/>
</dbReference>
<name>A0A9X2B3X1_9BACL</name>
<organism evidence="3 4">
    <name type="scientific">Paenibacillus mangrovi</name>
    <dbReference type="NCBI Taxonomy" id="2931978"/>
    <lineage>
        <taxon>Bacteria</taxon>
        <taxon>Bacillati</taxon>
        <taxon>Bacillota</taxon>
        <taxon>Bacilli</taxon>
        <taxon>Bacillales</taxon>
        <taxon>Paenibacillaceae</taxon>
        <taxon>Paenibacillus</taxon>
    </lineage>
</organism>
<dbReference type="InterPro" id="IPR029058">
    <property type="entry name" value="AB_hydrolase_fold"/>
</dbReference>
<accession>A0A9X2B3X1</accession>
<dbReference type="InterPro" id="IPR000073">
    <property type="entry name" value="AB_hydrolase_1"/>
</dbReference>
<keyword evidence="4" id="KW-1185">Reference proteome</keyword>
<dbReference type="Proteomes" id="UP001139347">
    <property type="component" value="Unassembled WGS sequence"/>
</dbReference>
<protein>
    <submittedName>
        <fullName evidence="3">Alpha/beta hydrolase</fullName>
    </submittedName>
</protein>
<dbReference type="GO" id="GO:0016787">
    <property type="term" value="F:hydrolase activity"/>
    <property type="evidence" value="ECO:0007669"/>
    <property type="project" value="UniProtKB-KW"/>
</dbReference>
<comment type="caution">
    <text evidence="3">The sequence shown here is derived from an EMBL/GenBank/DDBJ whole genome shotgun (WGS) entry which is preliminary data.</text>
</comment>